<keyword evidence="2" id="KW-0472">Membrane</keyword>
<feature type="transmembrane region" description="Helical" evidence="2">
    <location>
        <begin position="215"/>
        <end position="240"/>
    </location>
</feature>
<protein>
    <recommendedName>
        <fullName evidence="6">TNFR-Cys domain-containing protein</fullName>
    </recommendedName>
</protein>
<dbReference type="Gene3D" id="2.10.220.10">
    <property type="entry name" value="Hormone Receptor, Insulin-like Growth Factor Receptor 1, Chain A, domain 2"/>
    <property type="match status" value="2"/>
</dbReference>
<dbReference type="GeneID" id="20527938"/>
<keyword evidence="2" id="KW-0812">Transmembrane</keyword>
<dbReference type="InterPro" id="IPR009030">
    <property type="entry name" value="Growth_fac_rcpt_cys_sf"/>
</dbReference>
<evidence type="ECO:0000313" key="4">
    <source>
        <dbReference type="EMBL" id="KCV70856.1"/>
    </source>
</evidence>
<proteinExistence type="predicted"/>
<keyword evidence="3" id="KW-0732">Signal</keyword>
<dbReference type="OrthoDB" id="536948at2759"/>
<organism evidence="4">
    <name type="scientific">Fonticula alba</name>
    <name type="common">Slime mold</name>
    <dbReference type="NCBI Taxonomy" id="691883"/>
    <lineage>
        <taxon>Eukaryota</taxon>
        <taxon>Rotosphaerida</taxon>
        <taxon>Fonticulaceae</taxon>
        <taxon>Fonticula</taxon>
    </lineage>
</organism>
<dbReference type="InterPro" id="IPR006212">
    <property type="entry name" value="Furin_repeat"/>
</dbReference>
<dbReference type="EMBL" id="KB932204">
    <property type="protein sequence ID" value="KCV70856.1"/>
    <property type="molecule type" value="Genomic_DNA"/>
</dbReference>
<feature type="signal peptide" evidence="3">
    <location>
        <begin position="1"/>
        <end position="24"/>
    </location>
</feature>
<dbReference type="Proteomes" id="UP000030693">
    <property type="component" value="Unassembled WGS sequence"/>
</dbReference>
<dbReference type="AlphaFoldDB" id="A0A058Z9R0"/>
<keyword evidence="5" id="KW-1185">Reference proteome</keyword>
<accession>A0A058Z9R0</accession>
<evidence type="ECO:0000313" key="5">
    <source>
        <dbReference type="Proteomes" id="UP000030693"/>
    </source>
</evidence>
<feature type="chain" id="PRO_5001571889" description="TNFR-Cys domain-containing protein" evidence="3">
    <location>
        <begin position="25"/>
        <end position="291"/>
    </location>
</feature>
<evidence type="ECO:0008006" key="6">
    <source>
        <dbReference type="Google" id="ProtNLM"/>
    </source>
</evidence>
<evidence type="ECO:0000256" key="1">
    <source>
        <dbReference type="SAM" id="MobiDB-lite"/>
    </source>
</evidence>
<keyword evidence="2" id="KW-1133">Transmembrane helix</keyword>
<feature type="region of interest" description="Disordered" evidence="1">
    <location>
        <begin position="248"/>
        <end position="291"/>
    </location>
</feature>
<dbReference type="RefSeq" id="XP_009495372.1">
    <property type="nucleotide sequence ID" value="XM_009497097.1"/>
</dbReference>
<gene>
    <name evidence="4" type="ORF">H696_03213</name>
</gene>
<evidence type="ECO:0000256" key="3">
    <source>
        <dbReference type="SAM" id="SignalP"/>
    </source>
</evidence>
<dbReference type="SMART" id="SM00261">
    <property type="entry name" value="FU"/>
    <property type="match status" value="2"/>
</dbReference>
<dbReference type="SUPFAM" id="SSF57184">
    <property type="entry name" value="Growth factor receptor domain"/>
    <property type="match status" value="1"/>
</dbReference>
<sequence>MIGRSMAPVHRTLILAVLLTVALAGALRVTRASDGSSACKPGEYVPPGGEAPCATCDTSCWTCFDGADLCTSCPLGAAVDRAWLRPDTGECMATCPREGFVPVEHTAGSGRACLACPEGCTSCSVPEDAPPCGLDPAGVLTCPKVTCHQCADGLLLLDGSSCVTSCPATRYYTDHEARFSPVPACLRCAPMCDACSGLGSEKCTAGLQAVINASVVVIMSILLAVMGTFFVGSVVAMIIMRHLNQQRRKRKAPPAAEAPSSGKVDSDRSRRMAPRKGPSDEAIPMDMLLPR</sequence>
<reference evidence="4" key="1">
    <citation type="submission" date="2013-04" db="EMBL/GenBank/DDBJ databases">
        <title>The Genome Sequence of Fonticula alba ATCC 38817.</title>
        <authorList>
            <consortium name="The Broad Institute Genomics Platform"/>
            <person name="Russ C."/>
            <person name="Cuomo C."/>
            <person name="Burger G."/>
            <person name="Gray M.W."/>
            <person name="Holland P.W.H."/>
            <person name="King N."/>
            <person name="Lang F.B.F."/>
            <person name="Roger A.J."/>
            <person name="Ruiz-Trillo I."/>
            <person name="Brown M."/>
            <person name="Walker B."/>
            <person name="Young S."/>
            <person name="Zeng Q."/>
            <person name="Gargeya S."/>
            <person name="Fitzgerald M."/>
            <person name="Haas B."/>
            <person name="Abouelleil A."/>
            <person name="Allen A.W."/>
            <person name="Alvarado L."/>
            <person name="Arachchi H.M."/>
            <person name="Berlin A.M."/>
            <person name="Chapman S.B."/>
            <person name="Gainer-Dewar J."/>
            <person name="Goldberg J."/>
            <person name="Griggs A."/>
            <person name="Gujja S."/>
            <person name="Hansen M."/>
            <person name="Howarth C."/>
            <person name="Imamovic A."/>
            <person name="Ireland A."/>
            <person name="Larimer J."/>
            <person name="McCowan C."/>
            <person name="Murphy C."/>
            <person name="Pearson M."/>
            <person name="Poon T.W."/>
            <person name="Priest M."/>
            <person name="Roberts A."/>
            <person name="Saif S."/>
            <person name="Shea T."/>
            <person name="Sisk P."/>
            <person name="Sykes S."/>
            <person name="Wortman J."/>
            <person name="Nusbaum C."/>
            <person name="Birren B."/>
        </authorList>
    </citation>
    <scope>NUCLEOTIDE SEQUENCE [LARGE SCALE GENOMIC DNA]</scope>
    <source>
        <strain evidence="4">ATCC 38817</strain>
    </source>
</reference>
<evidence type="ECO:0000256" key="2">
    <source>
        <dbReference type="SAM" id="Phobius"/>
    </source>
</evidence>
<name>A0A058Z9R0_FONAL</name>